<dbReference type="Proteomes" id="UP001165367">
    <property type="component" value="Unassembled WGS sequence"/>
</dbReference>
<evidence type="ECO:0000313" key="2">
    <source>
        <dbReference type="EMBL" id="MCG2616174.1"/>
    </source>
</evidence>
<dbReference type="Gene3D" id="3.30.1330.40">
    <property type="entry name" value="RutC-like"/>
    <property type="match status" value="1"/>
</dbReference>
<evidence type="ECO:0000313" key="3">
    <source>
        <dbReference type="Proteomes" id="UP001165367"/>
    </source>
</evidence>
<dbReference type="EMBL" id="JAKLTR010000012">
    <property type="protein sequence ID" value="MCG2616174.1"/>
    <property type="molecule type" value="Genomic_DNA"/>
</dbReference>
<evidence type="ECO:0000256" key="1">
    <source>
        <dbReference type="ARBA" id="ARBA00010552"/>
    </source>
</evidence>
<accession>A0ABS9KV00</accession>
<keyword evidence="2" id="KW-0378">Hydrolase</keyword>
<reference evidence="2" key="1">
    <citation type="submission" date="2022-01" db="EMBL/GenBank/DDBJ databases">
        <authorList>
            <person name="Jo J.-H."/>
            <person name="Im W.-T."/>
        </authorList>
    </citation>
    <scope>NUCLEOTIDE SEQUENCE</scope>
    <source>
        <strain evidence="2">NA20</strain>
    </source>
</reference>
<gene>
    <name evidence="2" type="ORF">LZZ85_17890</name>
</gene>
<dbReference type="SUPFAM" id="SSF55298">
    <property type="entry name" value="YjgF-like"/>
    <property type="match status" value="1"/>
</dbReference>
<dbReference type="InterPro" id="IPR035959">
    <property type="entry name" value="RutC-like_sf"/>
</dbReference>
<comment type="caution">
    <text evidence="2">The sequence shown here is derived from an EMBL/GenBank/DDBJ whole genome shotgun (WGS) entry which is preliminary data.</text>
</comment>
<organism evidence="2 3">
    <name type="scientific">Terrimonas ginsenosidimutans</name>
    <dbReference type="NCBI Taxonomy" id="2908004"/>
    <lineage>
        <taxon>Bacteria</taxon>
        <taxon>Pseudomonadati</taxon>
        <taxon>Bacteroidota</taxon>
        <taxon>Chitinophagia</taxon>
        <taxon>Chitinophagales</taxon>
        <taxon>Chitinophagaceae</taxon>
        <taxon>Terrimonas</taxon>
    </lineage>
</organism>
<keyword evidence="3" id="KW-1185">Reference proteome</keyword>
<dbReference type="PANTHER" id="PTHR11803">
    <property type="entry name" value="2-IMINOBUTANOATE/2-IMINOPROPANOATE DEAMINASE RIDA"/>
    <property type="match status" value="1"/>
</dbReference>
<dbReference type="RefSeq" id="WP_237874712.1">
    <property type="nucleotide sequence ID" value="NZ_JAKLTR010000012.1"/>
</dbReference>
<protein>
    <submittedName>
        <fullName evidence="2">Rid family hydrolase</fullName>
    </submittedName>
</protein>
<dbReference type="InterPro" id="IPR006175">
    <property type="entry name" value="YjgF/YER057c/UK114"/>
</dbReference>
<dbReference type="GO" id="GO:0016787">
    <property type="term" value="F:hydrolase activity"/>
    <property type="evidence" value="ECO:0007669"/>
    <property type="project" value="UniProtKB-KW"/>
</dbReference>
<sequence length="129" mass="14360">MSTKKTFGLGMPWEKEYGYAQGVRIDNMAWISGQLGHDEQGNLAEGMDKQFAYSYTNIERVLAGLEMSIDDVVEEVIYVLDMASAFEARSRYGQVFYKEPMQVASTIVVVQALAIPGQLVEIKVVAKKA</sequence>
<dbReference type="PANTHER" id="PTHR11803:SF58">
    <property type="entry name" value="PROTEIN HMF1-RELATED"/>
    <property type="match status" value="1"/>
</dbReference>
<name>A0ABS9KV00_9BACT</name>
<proteinExistence type="inferred from homology"/>
<dbReference type="Pfam" id="PF01042">
    <property type="entry name" value="Ribonuc_L-PSP"/>
    <property type="match status" value="1"/>
</dbReference>
<comment type="similarity">
    <text evidence="1">Belongs to the RutC family.</text>
</comment>